<dbReference type="PROSITE" id="PS51841">
    <property type="entry name" value="LTD"/>
    <property type="match status" value="1"/>
</dbReference>
<dbReference type="Pfam" id="PF00932">
    <property type="entry name" value="LTD"/>
    <property type="match status" value="1"/>
</dbReference>
<dbReference type="CDD" id="cd04486">
    <property type="entry name" value="YhcR_OBF_like"/>
    <property type="match status" value="1"/>
</dbReference>
<evidence type="ECO:0000256" key="3">
    <source>
        <dbReference type="ARBA" id="ARBA00022729"/>
    </source>
</evidence>
<keyword evidence="3 7" id="KW-0732">Signal</keyword>
<dbReference type="NCBIfam" id="NF033681">
    <property type="entry name" value="ExeM_NucH_DNase"/>
    <property type="match status" value="1"/>
</dbReference>
<feature type="compositionally biased region" description="Low complexity" evidence="5">
    <location>
        <begin position="830"/>
        <end position="850"/>
    </location>
</feature>
<dbReference type="InterPro" id="IPR036691">
    <property type="entry name" value="Endo/exonu/phosph_ase_sf"/>
</dbReference>
<dbReference type="GO" id="GO:0003824">
    <property type="term" value="F:catalytic activity"/>
    <property type="evidence" value="ECO:0007669"/>
    <property type="project" value="InterPro"/>
</dbReference>
<evidence type="ECO:0000256" key="2">
    <source>
        <dbReference type="ARBA" id="ARBA00022525"/>
    </source>
</evidence>
<feature type="region of interest" description="Disordered" evidence="5">
    <location>
        <begin position="825"/>
        <end position="850"/>
    </location>
</feature>
<keyword evidence="6" id="KW-0812">Transmembrane</keyword>
<dbReference type="InterPro" id="IPR036415">
    <property type="entry name" value="Lamin_tail_dom_sf"/>
</dbReference>
<dbReference type="SUPFAM" id="SSF74853">
    <property type="entry name" value="Lamin A/C globular tail domain"/>
    <property type="match status" value="1"/>
</dbReference>
<dbReference type="PANTHER" id="PTHR42834:SF1">
    <property type="entry name" value="ENDONUCLEASE_EXONUCLEASE_PHOSPHATASE FAMILY PROTEIN (AFU_ORTHOLOGUE AFUA_3G09210)"/>
    <property type="match status" value="1"/>
</dbReference>
<keyword evidence="4" id="KW-0572">Peptidoglycan-anchor</keyword>
<dbReference type="Gene3D" id="3.60.10.10">
    <property type="entry name" value="Endonuclease/exonuclease/phosphatase"/>
    <property type="match status" value="1"/>
</dbReference>
<feature type="chain" id="PRO_5039023977" description="LTD domain-containing protein" evidence="7">
    <location>
        <begin position="23"/>
        <end position="886"/>
    </location>
</feature>
<dbReference type="InterPro" id="IPR001322">
    <property type="entry name" value="Lamin_tail_dom"/>
</dbReference>
<keyword evidence="6" id="KW-0472">Membrane</keyword>
<feature type="domain" description="Gram-positive cocci surface proteins LPxTG" evidence="8">
    <location>
        <begin position="852"/>
        <end position="886"/>
    </location>
</feature>
<evidence type="ECO:0000313" key="10">
    <source>
        <dbReference type="EMBL" id="SKA80877.1"/>
    </source>
</evidence>
<dbReference type="PANTHER" id="PTHR42834">
    <property type="entry name" value="ENDONUCLEASE/EXONUCLEASE/PHOSPHATASE FAMILY PROTEIN (AFU_ORTHOLOGUE AFUA_3G09210)"/>
    <property type="match status" value="1"/>
</dbReference>
<dbReference type="AlphaFoldDB" id="A0A1T4WUT8"/>
<keyword evidence="6" id="KW-1133">Transmembrane helix</keyword>
<protein>
    <recommendedName>
        <fullName evidence="12">LTD domain-containing protein</fullName>
    </recommendedName>
</protein>
<evidence type="ECO:0008006" key="12">
    <source>
        <dbReference type="Google" id="ProtNLM"/>
    </source>
</evidence>
<dbReference type="EMBL" id="FUYG01000001">
    <property type="protein sequence ID" value="SKA80877.1"/>
    <property type="molecule type" value="Genomic_DNA"/>
</dbReference>
<evidence type="ECO:0000256" key="4">
    <source>
        <dbReference type="ARBA" id="ARBA00023088"/>
    </source>
</evidence>
<dbReference type="PROSITE" id="PS50847">
    <property type="entry name" value="GRAM_POS_ANCHORING"/>
    <property type="match status" value="1"/>
</dbReference>
<feature type="transmembrane region" description="Helical" evidence="6">
    <location>
        <begin position="859"/>
        <end position="881"/>
    </location>
</feature>
<dbReference type="InterPro" id="IPR047971">
    <property type="entry name" value="ExeM-like"/>
</dbReference>
<feature type="domain" description="LTD" evidence="9">
    <location>
        <begin position="28"/>
        <end position="167"/>
    </location>
</feature>
<evidence type="ECO:0000259" key="8">
    <source>
        <dbReference type="PROSITE" id="PS50847"/>
    </source>
</evidence>
<keyword evidence="2" id="KW-0964">Secreted</keyword>
<reference evidence="11" key="1">
    <citation type="submission" date="2017-02" db="EMBL/GenBank/DDBJ databases">
        <authorList>
            <person name="Varghese N."/>
            <person name="Submissions S."/>
        </authorList>
    </citation>
    <scope>NUCLEOTIDE SEQUENCE [LARGE SCALE GENOMIC DNA]</scope>
    <source>
        <strain evidence="11">VKM Ac-2052</strain>
    </source>
</reference>
<evidence type="ECO:0000313" key="11">
    <source>
        <dbReference type="Proteomes" id="UP000189735"/>
    </source>
</evidence>
<dbReference type="InterPro" id="IPR005135">
    <property type="entry name" value="Endo/exonuclease/phosphatase"/>
</dbReference>
<gene>
    <name evidence="10" type="ORF">SAMN06295879_0255</name>
</gene>
<accession>A0A1T4WUT8</accession>
<proteinExistence type="predicted"/>
<dbReference type="SUPFAM" id="SSF56219">
    <property type="entry name" value="DNase I-like"/>
    <property type="match status" value="1"/>
</dbReference>
<evidence type="ECO:0000256" key="6">
    <source>
        <dbReference type="SAM" id="Phobius"/>
    </source>
</evidence>
<evidence type="ECO:0000259" key="9">
    <source>
        <dbReference type="PROSITE" id="PS51841"/>
    </source>
</evidence>
<evidence type="ECO:0000256" key="1">
    <source>
        <dbReference type="ARBA" id="ARBA00022512"/>
    </source>
</evidence>
<keyword evidence="1" id="KW-0134">Cell wall</keyword>
<name>A0A1T4WUT8_9MICO</name>
<dbReference type="CDD" id="cd10283">
    <property type="entry name" value="MnuA_DNase1-like"/>
    <property type="match status" value="1"/>
</dbReference>
<dbReference type="RefSeq" id="WP_078713281.1">
    <property type="nucleotide sequence ID" value="NZ_FUYG01000001.1"/>
</dbReference>
<sequence>MPRMHHSSLRIGLAVLAGTALAASPVIAVPAFAASTGVIINEAYVNGGSAGATYLNKFVELYNPTDTAVDLSSMSLQYRSAGGSANPSGVLPLTGSIAAGGYYLIQGGSNAGNGAALPTPDAIMSDSFAAGAGGTLFLSNQTGLLAAPPTGSLVNDPVIVDLLGYGTSNTFEGSAAPRPSITTSMTRTTPVDTDVNSADFALAAPTPQNSGGEVTPEEPGGPAVEAAIAEIQGTSDTSPLVGQTVITRGVVTASYPTGGFNGYVIQTPGTGGNLDLATHTASDGLFVFSSATVQQATIGAYVEVTGVVSEYQGLTELTVASGGLTALTDAVTPPAPAAVALPSDPALRESLESMLLSPAGDYTVTDNYDTNYYGSIVLTAGTEPLVTPTSVTEPGSADYTALVAANAAAAVTLDDGASTNFNSAANKSKPLPYLTVENPVRIGAAVTFTRPVVVDYRFGAWNLQPTQELTPANAATVQPATFENTRTPAPATVGGDATVASFNVLNYFSTTGDELTGCTYYTDRDGDPVTVNSGCDARGAAEQEDLDRQQAKIVSAINALDADVVSLEEIENSSRFGLDRDASLAELTDALNTAAGAGTWAFVPSPAAVPASEDVIRTAFIYRTAVVETVGDSVIDDDTAFSNARYPLAQAFQLVDGGESTRFITIVNHFKSKGSGTGEDADQGDGQGASNASRVRQATALVTFADGLVSDTGIDRVLLSGDFNSYEKEDPIDVILAAGYTDLGEATGKKSYAFDGAVGSLDHVFASQAAAADVTGTDIWNINSVESIALEYSRYNYNAVNLYSADPYRSSDHDPVVVGLALREDEPVDPGTGLPETGTPGVAAGSSGSGSLAATGTDAAPILFGALALLVLGAGFGGLALRRRRS</sequence>
<dbReference type="InterPro" id="IPR019931">
    <property type="entry name" value="LPXTG_anchor"/>
</dbReference>
<feature type="signal peptide" evidence="7">
    <location>
        <begin position="1"/>
        <end position="22"/>
    </location>
</feature>
<evidence type="ECO:0000256" key="7">
    <source>
        <dbReference type="SAM" id="SignalP"/>
    </source>
</evidence>
<organism evidence="10 11">
    <name type="scientific">Agreia bicolorata</name>
    <dbReference type="NCBI Taxonomy" id="110935"/>
    <lineage>
        <taxon>Bacteria</taxon>
        <taxon>Bacillati</taxon>
        <taxon>Actinomycetota</taxon>
        <taxon>Actinomycetes</taxon>
        <taxon>Micrococcales</taxon>
        <taxon>Microbacteriaceae</taxon>
        <taxon>Agreia</taxon>
    </lineage>
</organism>
<dbReference type="Proteomes" id="UP000189735">
    <property type="component" value="Unassembled WGS sequence"/>
</dbReference>
<dbReference type="Pfam" id="PF03372">
    <property type="entry name" value="Exo_endo_phos"/>
    <property type="match status" value="1"/>
</dbReference>
<evidence type="ECO:0000256" key="5">
    <source>
        <dbReference type="SAM" id="MobiDB-lite"/>
    </source>
</evidence>